<feature type="transmembrane region" description="Helical" evidence="7">
    <location>
        <begin position="66"/>
        <end position="93"/>
    </location>
</feature>
<proteinExistence type="inferred from homology"/>
<organism evidence="9 10">
    <name type="scientific">Paenibacillus nasutitermitis</name>
    <dbReference type="NCBI Taxonomy" id="1652958"/>
    <lineage>
        <taxon>Bacteria</taxon>
        <taxon>Bacillati</taxon>
        <taxon>Bacillota</taxon>
        <taxon>Bacilli</taxon>
        <taxon>Bacillales</taxon>
        <taxon>Paenibacillaceae</taxon>
        <taxon>Paenibacillus</taxon>
    </lineage>
</organism>
<keyword evidence="6 7" id="KW-0472">Membrane</keyword>
<evidence type="ECO:0000313" key="9">
    <source>
        <dbReference type="EMBL" id="GGD60151.1"/>
    </source>
</evidence>
<feature type="transmembrane region" description="Helical" evidence="7">
    <location>
        <begin position="239"/>
        <end position="260"/>
    </location>
</feature>
<dbReference type="InterPro" id="IPR050901">
    <property type="entry name" value="BP-dep_ABC_trans_perm"/>
</dbReference>
<evidence type="ECO:0000259" key="8">
    <source>
        <dbReference type="PROSITE" id="PS50928"/>
    </source>
</evidence>
<evidence type="ECO:0000256" key="5">
    <source>
        <dbReference type="ARBA" id="ARBA00022989"/>
    </source>
</evidence>
<dbReference type="EMBL" id="BMHP01000001">
    <property type="protein sequence ID" value="GGD60151.1"/>
    <property type="molecule type" value="Genomic_DNA"/>
</dbReference>
<dbReference type="InterPro" id="IPR000515">
    <property type="entry name" value="MetI-like"/>
</dbReference>
<evidence type="ECO:0000256" key="7">
    <source>
        <dbReference type="RuleBase" id="RU363032"/>
    </source>
</evidence>
<dbReference type="SUPFAM" id="SSF161098">
    <property type="entry name" value="MetI-like"/>
    <property type="match status" value="1"/>
</dbReference>
<dbReference type="PANTHER" id="PTHR32243:SF18">
    <property type="entry name" value="INNER MEMBRANE ABC TRANSPORTER PERMEASE PROTEIN YCJP"/>
    <property type="match status" value="1"/>
</dbReference>
<feature type="transmembrane region" description="Helical" evidence="7">
    <location>
        <begin position="138"/>
        <end position="159"/>
    </location>
</feature>
<dbReference type="Gene3D" id="1.10.3720.10">
    <property type="entry name" value="MetI-like"/>
    <property type="match status" value="1"/>
</dbReference>
<keyword evidence="10" id="KW-1185">Reference proteome</keyword>
<feature type="transmembrane region" description="Helical" evidence="7">
    <location>
        <begin position="180"/>
        <end position="204"/>
    </location>
</feature>
<dbReference type="AlphaFoldDB" id="A0A916YSY6"/>
<dbReference type="Pfam" id="PF00528">
    <property type="entry name" value="BPD_transp_1"/>
    <property type="match status" value="1"/>
</dbReference>
<evidence type="ECO:0000256" key="1">
    <source>
        <dbReference type="ARBA" id="ARBA00004651"/>
    </source>
</evidence>
<comment type="caution">
    <text evidence="9">The sequence shown here is derived from an EMBL/GenBank/DDBJ whole genome shotgun (WGS) entry which is preliminary data.</text>
</comment>
<dbReference type="RefSeq" id="WP_188991005.1">
    <property type="nucleotide sequence ID" value="NZ_BMHP01000001.1"/>
</dbReference>
<name>A0A916YSY6_9BACL</name>
<dbReference type="CDD" id="cd06261">
    <property type="entry name" value="TM_PBP2"/>
    <property type="match status" value="1"/>
</dbReference>
<evidence type="ECO:0000256" key="6">
    <source>
        <dbReference type="ARBA" id="ARBA00023136"/>
    </source>
</evidence>
<evidence type="ECO:0000256" key="3">
    <source>
        <dbReference type="ARBA" id="ARBA00022475"/>
    </source>
</evidence>
<sequence>MKKVLLRFSARVILLAFTAAVVLPLAWLIYSSLKVNEEFLNPWALPKQLHFENYTNAFVKAKMGTYYLNSIVVTLVSVLGSLFIGLTTAYAIMRFSNPFTRFVKNYYLSAFFLPAIVGLIPLFILLNSLQLLDNRFGLILIYITIEIPFSVFVLSGFMANLPKDYEEAAFIDGTSRYGALFKVVVPLTVPALVTVSIFVFLGLWNEFVYAYTFLMSESKMTLPVGLNNLAAVAKYETDWGQLFAGLVIVLIPTLVFYILLQKRITSGVSAGSIKM</sequence>
<protein>
    <submittedName>
        <fullName evidence="9">Sugar ABC transporter permease</fullName>
    </submittedName>
</protein>
<feature type="transmembrane region" description="Helical" evidence="7">
    <location>
        <begin position="12"/>
        <end position="30"/>
    </location>
</feature>
<accession>A0A916YSY6</accession>
<keyword evidence="5 7" id="KW-1133">Transmembrane helix</keyword>
<dbReference type="PROSITE" id="PS50928">
    <property type="entry name" value="ABC_TM1"/>
    <property type="match status" value="1"/>
</dbReference>
<evidence type="ECO:0000256" key="2">
    <source>
        <dbReference type="ARBA" id="ARBA00022448"/>
    </source>
</evidence>
<comment type="subcellular location">
    <subcellularLocation>
        <location evidence="1 7">Cell membrane</location>
        <topology evidence="1 7">Multi-pass membrane protein</topology>
    </subcellularLocation>
</comment>
<gene>
    <name evidence="9" type="ORF">GCM10010911_17520</name>
</gene>
<evidence type="ECO:0000256" key="4">
    <source>
        <dbReference type="ARBA" id="ARBA00022692"/>
    </source>
</evidence>
<dbReference type="Proteomes" id="UP000612456">
    <property type="component" value="Unassembled WGS sequence"/>
</dbReference>
<reference evidence="9" key="2">
    <citation type="submission" date="2020-09" db="EMBL/GenBank/DDBJ databases">
        <authorList>
            <person name="Sun Q."/>
            <person name="Zhou Y."/>
        </authorList>
    </citation>
    <scope>NUCLEOTIDE SEQUENCE</scope>
    <source>
        <strain evidence="9">CGMCC 1.15178</strain>
    </source>
</reference>
<dbReference type="InterPro" id="IPR035906">
    <property type="entry name" value="MetI-like_sf"/>
</dbReference>
<feature type="domain" description="ABC transmembrane type-1" evidence="8">
    <location>
        <begin position="67"/>
        <end position="260"/>
    </location>
</feature>
<dbReference type="PANTHER" id="PTHR32243">
    <property type="entry name" value="MALTOSE TRANSPORT SYSTEM PERMEASE-RELATED"/>
    <property type="match status" value="1"/>
</dbReference>
<reference evidence="9" key="1">
    <citation type="journal article" date="2014" name="Int. J. Syst. Evol. Microbiol.">
        <title>Complete genome sequence of Corynebacterium casei LMG S-19264T (=DSM 44701T), isolated from a smear-ripened cheese.</title>
        <authorList>
            <consortium name="US DOE Joint Genome Institute (JGI-PGF)"/>
            <person name="Walter F."/>
            <person name="Albersmeier A."/>
            <person name="Kalinowski J."/>
            <person name="Ruckert C."/>
        </authorList>
    </citation>
    <scope>NUCLEOTIDE SEQUENCE</scope>
    <source>
        <strain evidence="9">CGMCC 1.15178</strain>
    </source>
</reference>
<keyword evidence="3" id="KW-1003">Cell membrane</keyword>
<dbReference type="GO" id="GO:0005886">
    <property type="term" value="C:plasma membrane"/>
    <property type="evidence" value="ECO:0007669"/>
    <property type="project" value="UniProtKB-SubCell"/>
</dbReference>
<feature type="transmembrane region" description="Helical" evidence="7">
    <location>
        <begin position="105"/>
        <end position="126"/>
    </location>
</feature>
<keyword evidence="4 7" id="KW-0812">Transmembrane</keyword>
<comment type="similarity">
    <text evidence="7">Belongs to the binding-protein-dependent transport system permease family.</text>
</comment>
<keyword evidence="2 7" id="KW-0813">Transport</keyword>
<evidence type="ECO:0000313" key="10">
    <source>
        <dbReference type="Proteomes" id="UP000612456"/>
    </source>
</evidence>
<dbReference type="GO" id="GO:0055085">
    <property type="term" value="P:transmembrane transport"/>
    <property type="evidence" value="ECO:0007669"/>
    <property type="project" value="InterPro"/>
</dbReference>